<dbReference type="RefSeq" id="WP_161920540.1">
    <property type="nucleotide sequence ID" value="NZ_JAACYS010000031.1"/>
</dbReference>
<evidence type="ECO:0000256" key="2">
    <source>
        <dbReference type="ARBA" id="ARBA00022884"/>
    </source>
</evidence>
<gene>
    <name evidence="5" type="primary">rplY</name>
    <name evidence="5" type="synonym">ctc</name>
    <name evidence="9" type="ORF">GW534_08065</name>
</gene>
<feature type="domain" description="Large ribosomal subunit protein bL25 beta" evidence="8">
    <location>
        <begin position="99"/>
        <end position="182"/>
    </location>
</feature>
<evidence type="ECO:0000256" key="1">
    <source>
        <dbReference type="ARBA" id="ARBA00022730"/>
    </source>
</evidence>
<comment type="similarity">
    <text evidence="5">Belongs to the bacterial ribosomal protein bL25 family. CTC subfamily.</text>
</comment>
<accession>A0ABX0A5C0</accession>
<dbReference type="PANTHER" id="PTHR33284">
    <property type="entry name" value="RIBOSOMAL PROTEIN L25/GLN-TRNA SYNTHETASE, ANTI-CODON-BINDING DOMAIN-CONTAINING PROTEIN"/>
    <property type="match status" value="1"/>
</dbReference>
<name>A0ABX0A5C0_9BACI</name>
<dbReference type="Pfam" id="PF01386">
    <property type="entry name" value="Ribosomal_L25p"/>
    <property type="match status" value="1"/>
</dbReference>
<dbReference type="InterPro" id="IPR001021">
    <property type="entry name" value="Ribosomal_bL25_long"/>
</dbReference>
<proteinExistence type="inferred from homology"/>
<dbReference type="PANTHER" id="PTHR33284:SF1">
    <property type="entry name" value="RIBOSOMAL PROTEIN L25_GLN-TRNA SYNTHETASE, ANTI-CODON-BINDING DOMAIN-CONTAINING PROTEIN"/>
    <property type="match status" value="1"/>
</dbReference>
<protein>
    <recommendedName>
        <fullName evidence="5">Large ribosomal subunit protein bL25</fullName>
    </recommendedName>
    <alternativeName>
        <fullName evidence="5">General stress protein CTC</fullName>
    </alternativeName>
</protein>
<dbReference type="HAMAP" id="MF_01334">
    <property type="entry name" value="Ribosomal_bL25_CTC"/>
    <property type="match status" value="1"/>
</dbReference>
<dbReference type="Proteomes" id="UP000743899">
    <property type="component" value="Unassembled WGS sequence"/>
</dbReference>
<comment type="subunit">
    <text evidence="5">Part of the 50S ribosomal subunit; part of the 5S rRNA/L5/L18/L25 subcomplex. Contacts the 5S rRNA. Binds to the 5S rRNA independently of L5 and L18.</text>
</comment>
<dbReference type="GO" id="GO:0005840">
    <property type="term" value="C:ribosome"/>
    <property type="evidence" value="ECO:0007669"/>
    <property type="project" value="UniProtKB-KW"/>
</dbReference>
<dbReference type="InterPro" id="IPR037121">
    <property type="entry name" value="Ribosomal_bL25_C"/>
</dbReference>
<evidence type="ECO:0000256" key="3">
    <source>
        <dbReference type="ARBA" id="ARBA00022980"/>
    </source>
</evidence>
<dbReference type="EMBL" id="JAACYS010000031">
    <property type="protein sequence ID" value="NCU17709.1"/>
    <property type="molecule type" value="Genomic_DNA"/>
</dbReference>
<comment type="caution">
    <text evidence="9">The sequence shown here is derived from an EMBL/GenBank/DDBJ whole genome shotgun (WGS) entry which is preliminary data.</text>
</comment>
<dbReference type="SUPFAM" id="SSF50715">
    <property type="entry name" value="Ribosomal protein L25-like"/>
    <property type="match status" value="1"/>
</dbReference>
<dbReference type="InterPro" id="IPR029751">
    <property type="entry name" value="Ribosomal_L25_dom"/>
</dbReference>
<evidence type="ECO:0000313" key="10">
    <source>
        <dbReference type="Proteomes" id="UP000743899"/>
    </source>
</evidence>
<dbReference type="NCBIfam" id="TIGR00731">
    <property type="entry name" value="bL25_bact_ctc"/>
    <property type="match status" value="1"/>
</dbReference>
<evidence type="ECO:0000256" key="5">
    <source>
        <dbReference type="HAMAP-Rule" id="MF_01334"/>
    </source>
</evidence>
<keyword evidence="2 5" id="KW-0694">RNA-binding</keyword>
<keyword evidence="1 5" id="KW-0699">rRNA-binding</keyword>
<evidence type="ECO:0000259" key="8">
    <source>
        <dbReference type="Pfam" id="PF14693"/>
    </source>
</evidence>
<feature type="region of interest" description="Disordered" evidence="6">
    <location>
        <begin position="184"/>
        <end position="205"/>
    </location>
</feature>
<evidence type="ECO:0000256" key="4">
    <source>
        <dbReference type="ARBA" id="ARBA00023274"/>
    </source>
</evidence>
<keyword evidence="4 5" id="KW-0687">Ribonucleoprotein</keyword>
<dbReference type="Gene3D" id="2.170.120.20">
    <property type="entry name" value="Ribosomal protein L25, beta domain"/>
    <property type="match status" value="1"/>
</dbReference>
<sequence>MSTELVAEVRKDFRRSVLNQLRSNGYIPAVAYGNKEETTAISVKKGELLKLLRDKGRNVVIDLTIDGAVKKAILGDYQVDRLTQDVIHADFLFVDRTSEIETKVPVVIEGEAEGTKVGGVLQLTLHELDITARVTEIPDQITLDVTSLAIGDTIKIEDIRDQFQSIRINHEDEETIVSVVTASSNVEETDEEAAQEQQEIAEQPV</sequence>
<evidence type="ECO:0000313" key="9">
    <source>
        <dbReference type="EMBL" id="NCU17709.1"/>
    </source>
</evidence>
<dbReference type="InterPro" id="IPR020057">
    <property type="entry name" value="Ribosomal_bL25_b-dom"/>
</dbReference>
<dbReference type="Gene3D" id="2.40.240.10">
    <property type="entry name" value="Ribosomal Protein L25, Chain P"/>
    <property type="match status" value="1"/>
</dbReference>
<dbReference type="CDD" id="cd00495">
    <property type="entry name" value="Ribosomal_L25_TL5_CTC"/>
    <property type="match status" value="1"/>
</dbReference>
<feature type="compositionally biased region" description="Low complexity" evidence="6">
    <location>
        <begin position="195"/>
        <end position="205"/>
    </location>
</feature>
<evidence type="ECO:0000259" key="7">
    <source>
        <dbReference type="Pfam" id="PF01386"/>
    </source>
</evidence>
<dbReference type="InterPro" id="IPR020056">
    <property type="entry name" value="Rbsml_bL25/Gln-tRNA_synth_N"/>
</dbReference>
<dbReference type="Pfam" id="PF14693">
    <property type="entry name" value="Ribosomal_TL5_C"/>
    <property type="match status" value="1"/>
</dbReference>
<evidence type="ECO:0000256" key="6">
    <source>
        <dbReference type="SAM" id="MobiDB-lite"/>
    </source>
</evidence>
<organism evidence="9 10">
    <name type="scientific">Pallidibacillus pasinlerensis</name>
    <dbReference type="NCBI Taxonomy" id="2703818"/>
    <lineage>
        <taxon>Bacteria</taxon>
        <taxon>Bacillati</taxon>
        <taxon>Bacillota</taxon>
        <taxon>Bacilli</taxon>
        <taxon>Bacillales</taxon>
        <taxon>Bacillaceae</taxon>
        <taxon>Pallidibacillus</taxon>
    </lineage>
</organism>
<keyword evidence="3 5" id="KW-0689">Ribosomal protein</keyword>
<comment type="function">
    <text evidence="5">This is one of the proteins that binds to the 5S RNA in the ribosome where it forms part of the central protuberance.</text>
</comment>
<dbReference type="InterPro" id="IPR020930">
    <property type="entry name" value="Ribosomal_uL5_bac-type"/>
</dbReference>
<keyword evidence="10" id="KW-1185">Reference proteome</keyword>
<feature type="domain" description="Large ribosomal subunit protein bL25 L25" evidence="7">
    <location>
        <begin position="5"/>
        <end position="91"/>
    </location>
</feature>
<reference evidence="9 10" key="1">
    <citation type="submission" date="2020-01" db="EMBL/GenBank/DDBJ databases">
        <title>A novel Bacillus sp. from Pasinler.</title>
        <authorList>
            <person name="Adiguzel A."/>
            <person name="Ay H."/>
            <person name="Baltaci M.O."/>
        </authorList>
    </citation>
    <scope>NUCLEOTIDE SEQUENCE [LARGE SCALE GENOMIC DNA]</scope>
    <source>
        <strain evidence="9 10">P1</strain>
    </source>
</reference>
<dbReference type="InterPro" id="IPR011035">
    <property type="entry name" value="Ribosomal_bL25/Gln-tRNA_synth"/>
</dbReference>